<dbReference type="EMBL" id="MIJE01000022">
    <property type="protein sequence ID" value="OEF97005.1"/>
    <property type="molecule type" value="Genomic_DNA"/>
</dbReference>
<evidence type="ECO:0000256" key="1">
    <source>
        <dbReference type="ARBA" id="ARBA00022737"/>
    </source>
</evidence>
<dbReference type="Pfam" id="PF02493">
    <property type="entry name" value="MORN"/>
    <property type="match status" value="2"/>
</dbReference>
<comment type="caution">
    <text evidence="3">The sequence shown here is derived from an EMBL/GenBank/DDBJ whole genome shotgun (WGS) entry which is preliminary data.</text>
</comment>
<proteinExistence type="predicted"/>
<dbReference type="OrthoDB" id="1777834at2"/>
<feature type="transmembrane region" description="Helical" evidence="2">
    <location>
        <begin position="174"/>
        <end position="190"/>
    </location>
</feature>
<evidence type="ECO:0000256" key="2">
    <source>
        <dbReference type="SAM" id="Phobius"/>
    </source>
</evidence>
<feature type="transmembrane region" description="Helical" evidence="2">
    <location>
        <begin position="237"/>
        <end position="259"/>
    </location>
</feature>
<dbReference type="SUPFAM" id="SSF82185">
    <property type="entry name" value="Histone H3 K4-specific methyltransferase SET7/9 N-terminal domain"/>
    <property type="match status" value="1"/>
</dbReference>
<dbReference type="Proteomes" id="UP000094296">
    <property type="component" value="Unassembled WGS sequence"/>
</dbReference>
<evidence type="ECO:0008006" key="5">
    <source>
        <dbReference type="Google" id="ProtNLM"/>
    </source>
</evidence>
<accession>A0A1E5G201</accession>
<dbReference type="Gene3D" id="2.20.110.10">
    <property type="entry name" value="Histone H3 K4-specific methyltransferase SET7/9 N-terminal domain"/>
    <property type="match status" value="1"/>
</dbReference>
<keyword evidence="2" id="KW-0812">Transmembrane</keyword>
<feature type="transmembrane region" description="Helical" evidence="2">
    <location>
        <begin position="202"/>
        <end position="225"/>
    </location>
</feature>
<protein>
    <recommendedName>
        <fullName evidence="5">MORN repeat protein</fullName>
    </recommendedName>
</protein>
<dbReference type="AlphaFoldDB" id="A0A1E5G201"/>
<organism evidence="3 4">
    <name type="scientific">Desulfuribacillus alkaliarsenatis</name>
    <dbReference type="NCBI Taxonomy" id="766136"/>
    <lineage>
        <taxon>Bacteria</taxon>
        <taxon>Bacillati</taxon>
        <taxon>Bacillota</taxon>
        <taxon>Desulfuribacillia</taxon>
        <taxon>Desulfuribacillales</taxon>
        <taxon>Desulfuribacillaceae</taxon>
        <taxon>Desulfuribacillus</taxon>
    </lineage>
</organism>
<dbReference type="PANTHER" id="PTHR23084:SF263">
    <property type="entry name" value="MORN REPEAT-CONTAINING PROTEIN 1"/>
    <property type="match status" value="1"/>
</dbReference>
<keyword evidence="2" id="KW-1133">Transmembrane helix</keyword>
<feature type="transmembrane region" description="Helical" evidence="2">
    <location>
        <begin position="99"/>
        <end position="116"/>
    </location>
</feature>
<name>A0A1E5G201_9FIRM</name>
<keyword evidence="2" id="KW-0472">Membrane</keyword>
<dbReference type="PANTHER" id="PTHR23084">
    <property type="entry name" value="PHOSPHATIDYLINOSITOL-4-PHOSPHATE 5-KINASE RELATED"/>
    <property type="match status" value="1"/>
</dbReference>
<sequence>MTVHKEYWPNGNVKYDGEMVDGKWQGEGRLFYENGKIHYKGEFENGEMHGFGELYNENEALIYRGHFEFGEKAPKSYNAKQFLNTLVSSIDFYGWLKKTAFFAVYFAIFVAIDYWYGASWAMYLVSLVLFTLAITFTIRRDLYYRYASFFNSYSMDMIEEKGELFKKKNTRSNIIGLYFVATIMMFNGSVQPDNRSLIEYIGLANILVFFVFFLLLLLLLDILSNAALKHSDDNDQFIGYSIVFGFLVVLIVFVFLQILF</sequence>
<keyword evidence="4" id="KW-1185">Reference proteome</keyword>
<evidence type="ECO:0000313" key="4">
    <source>
        <dbReference type="Proteomes" id="UP000094296"/>
    </source>
</evidence>
<reference evidence="3 4" key="1">
    <citation type="submission" date="2016-09" db="EMBL/GenBank/DDBJ databases">
        <title>Draft genome sequence for the type strain of Desulfuribacillus alkaliarsenatis AHT28, an obligately anaerobic, sulfidogenic bacterium isolated from Russian soda lake sediments.</title>
        <authorList>
            <person name="Abin C.A."/>
            <person name="Hollibaugh J.T."/>
        </authorList>
    </citation>
    <scope>NUCLEOTIDE SEQUENCE [LARGE SCALE GENOMIC DNA]</scope>
    <source>
        <strain evidence="3 4">AHT28</strain>
    </source>
</reference>
<gene>
    <name evidence="3" type="ORF">BHF68_05230</name>
</gene>
<dbReference type="RefSeq" id="WP_069643051.1">
    <property type="nucleotide sequence ID" value="NZ_MIJE01000022.1"/>
</dbReference>
<dbReference type="STRING" id="766136.BHF68_05230"/>
<feature type="transmembrane region" description="Helical" evidence="2">
    <location>
        <begin position="122"/>
        <end position="138"/>
    </location>
</feature>
<evidence type="ECO:0000313" key="3">
    <source>
        <dbReference type="EMBL" id="OEF97005.1"/>
    </source>
</evidence>
<keyword evidence="1" id="KW-0677">Repeat</keyword>
<dbReference type="InterPro" id="IPR003409">
    <property type="entry name" value="MORN"/>
</dbReference>